<feature type="transmembrane region" description="Helical" evidence="6">
    <location>
        <begin position="472"/>
        <end position="490"/>
    </location>
</feature>
<keyword evidence="3 6" id="KW-1133">Transmembrane helix</keyword>
<feature type="compositionally biased region" description="Basic and acidic residues" evidence="5">
    <location>
        <begin position="662"/>
        <end position="676"/>
    </location>
</feature>
<organism evidence="7 8">
    <name type="scientific">Schaalia turicensis</name>
    <dbReference type="NCBI Taxonomy" id="131111"/>
    <lineage>
        <taxon>Bacteria</taxon>
        <taxon>Bacillati</taxon>
        <taxon>Actinomycetota</taxon>
        <taxon>Actinomycetes</taxon>
        <taxon>Actinomycetales</taxon>
        <taxon>Actinomycetaceae</taxon>
        <taxon>Schaalia</taxon>
    </lineage>
</organism>
<dbReference type="PANTHER" id="PTHR47704:SF1">
    <property type="entry name" value="POTASSIUM TRANSPORTER KIMA"/>
    <property type="match status" value="1"/>
</dbReference>
<evidence type="ECO:0000256" key="5">
    <source>
        <dbReference type="SAM" id="MobiDB-lite"/>
    </source>
</evidence>
<dbReference type="Pfam" id="PF13520">
    <property type="entry name" value="AA_permease_2"/>
    <property type="match status" value="1"/>
</dbReference>
<feature type="transmembrane region" description="Helical" evidence="6">
    <location>
        <begin position="176"/>
        <end position="197"/>
    </location>
</feature>
<feature type="transmembrane region" description="Helical" evidence="6">
    <location>
        <begin position="377"/>
        <end position="399"/>
    </location>
</feature>
<evidence type="ECO:0000256" key="4">
    <source>
        <dbReference type="ARBA" id="ARBA00023136"/>
    </source>
</evidence>
<dbReference type="AlphaFoldDB" id="A0A2I1I6H6"/>
<evidence type="ECO:0000313" key="8">
    <source>
        <dbReference type="Proteomes" id="UP000234545"/>
    </source>
</evidence>
<protein>
    <submittedName>
        <fullName evidence="7">DNA-binding protein</fullName>
    </submittedName>
</protein>
<reference evidence="7 8" key="1">
    <citation type="submission" date="2017-12" db="EMBL/GenBank/DDBJ databases">
        <title>Phylogenetic diversity of female urinary microbiome.</title>
        <authorList>
            <person name="Thomas-White K."/>
            <person name="Wolfe A.J."/>
        </authorList>
    </citation>
    <scope>NUCLEOTIDE SEQUENCE [LARGE SCALE GENOMIC DNA]</scope>
    <source>
        <strain evidence="7 8">UMB0250</strain>
    </source>
</reference>
<keyword evidence="4 6" id="KW-0472">Membrane</keyword>
<evidence type="ECO:0000313" key="7">
    <source>
        <dbReference type="EMBL" id="PKY66691.1"/>
    </source>
</evidence>
<evidence type="ECO:0000256" key="3">
    <source>
        <dbReference type="ARBA" id="ARBA00022989"/>
    </source>
</evidence>
<feature type="transmembrane region" description="Helical" evidence="6">
    <location>
        <begin position="329"/>
        <end position="356"/>
    </location>
</feature>
<evidence type="ECO:0000256" key="2">
    <source>
        <dbReference type="ARBA" id="ARBA00022692"/>
    </source>
</evidence>
<dbReference type="InterPro" id="IPR002293">
    <property type="entry name" value="AA/rel_permease1"/>
</dbReference>
<gene>
    <name evidence="7" type="ORF">CYJ25_00085</name>
</gene>
<feature type="transmembrane region" description="Helical" evidence="6">
    <location>
        <begin position="405"/>
        <end position="427"/>
    </location>
</feature>
<feature type="region of interest" description="Disordered" evidence="5">
    <location>
        <begin position="655"/>
        <end position="683"/>
    </location>
</feature>
<feature type="transmembrane region" description="Helical" evidence="6">
    <location>
        <begin position="52"/>
        <end position="85"/>
    </location>
</feature>
<dbReference type="GO" id="GO:0022857">
    <property type="term" value="F:transmembrane transporter activity"/>
    <property type="evidence" value="ECO:0007669"/>
    <property type="project" value="InterPro"/>
</dbReference>
<feature type="transmembrane region" description="Helical" evidence="6">
    <location>
        <begin position="112"/>
        <end position="138"/>
    </location>
</feature>
<proteinExistence type="predicted"/>
<accession>A0A2I1I6H6</accession>
<comment type="subcellular location">
    <subcellularLocation>
        <location evidence="1">Membrane</location>
        <topology evidence="1">Multi-pass membrane protein</topology>
    </subcellularLocation>
</comment>
<evidence type="ECO:0000256" key="6">
    <source>
        <dbReference type="SAM" id="Phobius"/>
    </source>
</evidence>
<dbReference type="Gene3D" id="1.20.1740.10">
    <property type="entry name" value="Amino acid/polyamine transporter I"/>
    <property type="match status" value="1"/>
</dbReference>
<keyword evidence="7" id="KW-0238">DNA-binding</keyword>
<keyword evidence="2 6" id="KW-0812">Transmembrane</keyword>
<dbReference type="GO" id="GO:0003677">
    <property type="term" value="F:DNA binding"/>
    <property type="evidence" value="ECO:0007669"/>
    <property type="project" value="UniProtKB-KW"/>
</dbReference>
<feature type="transmembrane region" description="Helical" evidence="6">
    <location>
        <begin position="262"/>
        <end position="284"/>
    </location>
</feature>
<name>A0A2I1I6H6_9ACTO</name>
<dbReference type="EMBL" id="PKKJ01000001">
    <property type="protein sequence ID" value="PKY66691.1"/>
    <property type="molecule type" value="Genomic_DNA"/>
</dbReference>
<feature type="transmembrane region" description="Helical" evidence="6">
    <location>
        <begin position="144"/>
        <end position="164"/>
    </location>
</feature>
<sequence>MLYNVFARAKRVLIGRPMRSDAMGHQLLPKRIALPIFASDALSSVAYAPDEILLTLALAGGLAAMQSIWVGVVVAAVLAVVVLSYRQTVHAYPSGGGDYEVVTTNLGRTWGLVVASALLVDYILTVAVSISSGAAYITTALPSLAGHEVLIAVSLVIILSLLNLRGTKEAGGAFAIPTYIYMGAIALMVIVGFVQMATGHLGNAPTAQYELVASDQFSSGLASLAGAFLLMRAFSSGCAALTGVEAISNGVPMFKRPKSKNAASTLALLGSIAATMMLSILILARATGVKIVDDAVEQLTLNGQPVGEETVVSPAIGQIASAVFGQGSILFLLVTTVTGLILVLAANTAFNGFPTLASVLSRDSFLPRQLYKRGDRLSYSNGIVVLALAAIILIVGFEAQTTRLIQLYVVGVFISFTLSQLGMIRHWNRALRMRQTGSERGAVLRSRAVNIIGFMMTGLVLLIVLATKFTHGAWITLIMIAVVFCVQLGIQHHYTQIRSQLRVDDWSAKRALPTRVRALVLVSNLSRPSMRAIAAARASQPSALELVSVVADDDEEAHIRKEWEESGLPIPLTLLSSPYRDLNQVVLQYVRGRRRRTPGEMLVVYMPQFLVRHWWENAMHNQTAVRLRRALLSVPGVVITTVPWKLGEDDEVEGRQLINDPFKSDEHYSSAHENRRPPSLTTK</sequence>
<feature type="transmembrane region" description="Helical" evidence="6">
    <location>
        <begin position="448"/>
        <end position="466"/>
    </location>
</feature>
<comment type="caution">
    <text evidence="7">The sequence shown here is derived from an EMBL/GenBank/DDBJ whole genome shotgun (WGS) entry which is preliminary data.</text>
</comment>
<dbReference type="PANTHER" id="PTHR47704">
    <property type="entry name" value="POTASSIUM TRANSPORTER KIMA"/>
    <property type="match status" value="1"/>
</dbReference>
<dbReference type="OrthoDB" id="9759676at2"/>
<dbReference type="GO" id="GO:0016020">
    <property type="term" value="C:membrane"/>
    <property type="evidence" value="ECO:0007669"/>
    <property type="project" value="UniProtKB-SubCell"/>
</dbReference>
<evidence type="ECO:0000256" key="1">
    <source>
        <dbReference type="ARBA" id="ARBA00004141"/>
    </source>
</evidence>
<feature type="transmembrane region" description="Helical" evidence="6">
    <location>
        <begin position="217"/>
        <end position="241"/>
    </location>
</feature>
<dbReference type="Proteomes" id="UP000234545">
    <property type="component" value="Unassembled WGS sequence"/>
</dbReference>
<dbReference type="InterPro" id="IPR053153">
    <property type="entry name" value="APC_K+_Transporter"/>
</dbReference>